<dbReference type="AlphaFoldDB" id="A0A7W5C7C5"/>
<dbReference type="Pfam" id="PF13563">
    <property type="entry name" value="2_5_RNA_ligase2"/>
    <property type="match status" value="1"/>
</dbReference>
<reference evidence="3 4" key="1">
    <citation type="submission" date="2020-08" db="EMBL/GenBank/DDBJ databases">
        <title>Genomic Encyclopedia of Type Strains, Phase III (KMG-III): the genomes of soil and plant-associated and newly described type strains.</title>
        <authorList>
            <person name="Whitman W."/>
        </authorList>
    </citation>
    <scope>NUCLEOTIDE SEQUENCE [LARGE SCALE GENOMIC DNA]</scope>
    <source>
        <strain evidence="3 4">CECT 8234</strain>
    </source>
</reference>
<keyword evidence="1 2" id="KW-0378">Hydrolase</keyword>
<dbReference type="Proteomes" id="UP000518605">
    <property type="component" value="Unassembled WGS sequence"/>
</dbReference>
<evidence type="ECO:0000313" key="3">
    <source>
        <dbReference type="EMBL" id="MBB3152317.1"/>
    </source>
</evidence>
<proteinExistence type="inferred from homology"/>
<dbReference type="HAMAP" id="MF_01444">
    <property type="entry name" value="2H_phosphoesterase_YjcG"/>
    <property type="match status" value="1"/>
</dbReference>
<keyword evidence="4" id="KW-1185">Reference proteome</keyword>
<dbReference type="NCBIfam" id="NF010223">
    <property type="entry name" value="PRK13679.1"/>
    <property type="match status" value="1"/>
</dbReference>
<dbReference type="EMBL" id="JACHXW010000005">
    <property type="protein sequence ID" value="MBB3152317.1"/>
    <property type="molecule type" value="Genomic_DNA"/>
</dbReference>
<dbReference type="PANTHER" id="PTHR40037">
    <property type="entry name" value="PHOSPHOESTERASE YJCG-RELATED"/>
    <property type="match status" value="1"/>
</dbReference>
<dbReference type="SUPFAM" id="SSF55144">
    <property type="entry name" value="LigT-like"/>
    <property type="match status" value="1"/>
</dbReference>
<protein>
    <recommendedName>
        <fullName evidence="2">Putative phosphoesterase FHS16_002363</fullName>
        <ecNumber evidence="2">3.1.-.-</ecNumber>
    </recommendedName>
</protein>
<name>A0A7W5C7C5_9BACL</name>
<feature type="active site" description="Proton donor" evidence="2">
    <location>
        <position position="34"/>
    </location>
</feature>
<dbReference type="EC" id="3.1.-.-" evidence="2"/>
<dbReference type="RefSeq" id="WP_183562085.1">
    <property type="nucleotide sequence ID" value="NZ_CBCSLB010000003.1"/>
</dbReference>
<feature type="short sequence motif" description="HXTX 1" evidence="2">
    <location>
        <begin position="34"/>
        <end position="37"/>
    </location>
</feature>
<dbReference type="GO" id="GO:0016874">
    <property type="term" value="F:ligase activity"/>
    <property type="evidence" value="ECO:0007669"/>
    <property type="project" value="UniProtKB-KW"/>
</dbReference>
<dbReference type="PANTHER" id="PTHR40037:SF1">
    <property type="entry name" value="PHOSPHOESTERASE SAOUHSC_00951-RELATED"/>
    <property type="match status" value="1"/>
</dbReference>
<organism evidence="3 4">
    <name type="scientific">Paenibacillus endophyticus</name>
    <dbReference type="NCBI Taxonomy" id="1294268"/>
    <lineage>
        <taxon>Bacteria</taxon>
        <taxon>Bacillati</taxon>
        <taxon>Bacillota</taxon>
        <taxon>Bacilli</taxon>
        <taxon>Bacillales</taxon>
        <taxon>Paenibacillaceae</taxon>
        <taxon>Paenibacillus</taxon>
    </lineage>
</organism>
<accession>A0A7W5C7C5</accession>
<dbReference type="Gene3D" id="3.90.1140.10">
    <property type="entry name" value="Cyclic phosphodiesterase"/>
    <property type="match status" value="1"/>
</dbReference>
<comment type="caution">
    <text evidence="3">The sequence shown here is derived from an EMBL/GenBank/DDBJ whole genome shotgun (WGS) entry which is preliminary data.</text>
</comment>
<comment type="similarity">
    <text evidence="2">Belongs to the 2H phosphoesterase superfamily. YjcG family.</text>
</comment>
<dbReference type="GO" id="GO:0016788">
    <property type="term" value="F:hydrolase activity, acting on ester bonds"/>
    <property type="evidence" value="ECO:0007669"/>
    <property type="project" value="UniProtKB-UniRule"/>
</dbReference>
<evidence type="ECO:0000313" key="4">
    <source>
        <dbReference type="Proteomes" id="UP000518605"/>
    </source>
</evidence>
<feature type="short sequence motif" description="HXTX 2" evidence="2">
    <location>
        <begin position="116"/>
        <end position="119"/>
    </location>
</feature>
<dbReference type="InterPro" id="IPR009097">
    <property type="entry name" value="Cyclic_Pdiesterase"/>
</dbReference>
<gene>
    <name evidence="3" type="ORF">FHS16_002363</name>
</gene>
<evidence type="ECO:0000256" key="2">
    <source>
        <dbReference type="HAMAP-Rule" id="MF_01444"/>
    </source>
</evidence>
<dbReference type="InterPro" id="IPR050580">
    <property type="entry name" value="2H_phosphoesterase_YjcG-like"/>
</dbReference>
<keyword evidence="3" id="KW-0436">Ligase</keyword>
<sequence length="170" mass="19546">MLYGIVVFPEKHVQDYANSLRRRHDPHYSAIPAHLTVREAEEWTIEQLQMAVAHLEQITSMLPSFSIHLNRVSTFYPVNHVLYLALQDTVSMQQLHEQLCSGPLAVEAPTYVFTPHLTIGQELSADELHDLYGNLRMQEIDLSTTIDRVHLLYQTDNGSWTAYQSFLLRG</sequence>
<evidence type="ECO:0000256" key="1">
    <source>
        <dbReference type="ARBA" id="ARBA00022801"/>
    </source>
</evidence>
<feature type="active site" description="Proton acceptor" evidence="2">
    <location>
        <position position="116"/>
    </location>
</feature>
<dbReference type="InterPro" id="IPR022932">
    <property type="entry name" value="YjcG"/>
</dbReference>